<evidence type="ECO:0000313" key="4">
    <source>
        <dbReference type="Proteomes" id="UP000260828"/>
    </source>
</evidence>
<reference evidence="2 4" key="2">
    <citation type="submission" date="2018-08" db="EMBL/GenBank/DDBJ databases">
        <title>A genome reference for cultivated species of the human gut microbiota.</title>
        <authorList>
            <person name="Zou Y."/>
            <person name="Xue W."/>
            <person name="Luo G."/>
        </authorList>
    </citation>
    <scope>NUCLEOTIDE SEQUENCE [LARGE SCALE GENOMIC DNA]</scope>
    <source>
        <strain evidence="2 4">TF05-12AC</strain>
    </source>
</reference>
<protein>
    <submittedName>
        <fullName evidence="1">Uncharacterized protein</fullName>
    </submittedName>
</protein>
<dbReference type="GeneID" id="72465677"/>
<dbReference type="AlphaFoldDB" id="A0A174NID6"/>
<evidence type="ECO:0000313" key="3">
    <source>
        <dbReference type="Proteomes" id="UP000095765"/>
    </source>
</evidence>
<dbReference type="EMBL" id="CZBE01000005">
    <property type="protein sequence ID" value="CUP47021.1"/>
    <property type="molecule type" value="Genomic_DNA"/>
</dbReference>
<dbReference type="Proteomes" id="UP000260828">
    <property type="component" value="Unassembled WGS sequence"/>
</dbReference>
<gene>
    <name evidence="2" type="ORF">DXC40_00820</name>
    <name evidence="1" type="ORF">ERS852551_00895</name>
</gene>
<evidence type="ECO:0000313" key="1">
    <source>
        <dbReference type="EMBL" id="CUP47021.1"/>
    </source>
</evidence>
<name>A0A174NID6_9FIRM</name>
<dbReference type="Proteomes" id="UP000095765">
    <property type="component" value="Unassembled WGS sequence"/>
</dbReference>
<proteinExistence type="predicted"/>
<dbReference type="EMBL" id="QVME01000001">
    <property type="protein sequence ID" value="RGE69644.1"/>
    <property type="molecule type" value="Genomic_DNA"/>
</dbReference>
<dbReference type="OrthoDB" id="9948567at2"/>
<accession>A0A174NID6</accession>
<organism evidence="1 3">
    <name type="scientific">Anaerotruncus colihominis</name>
    <dbReference type="NCBI Taxonomy" id="169435"/>
    <lineage>
        <taxon>Bacteria</taxon>
        <taxon>Bacillati</taxon>
        <taxon>Bacillota</taxon>
        <taxon>Clostridia</taxon>
        <taxon>Eubacteriales</taxon>
        <taxon>Oscillospiraceae</taxon>
        <taxon>Anaerotruncus</taxon>
    </lineage>
</organism>
<evidence type="ECO:0000313" key="2">
    <source>
        <dbReference type="EMBL" id="RGE69644.1"/>
    </source>
</evidence>
<reference evidence="1 3" key="1">
    <citation type="submission" date="2015-09" db="EMBL/GenBank/DDBJ databases">
        <authorList>
            <consortium name="Pathogen Informatics"/>
        </authorList>
    </citation>
    <scope>NUCLEOTIDE SEQUENCE [LARGE SCALE GENOMIC DNA]</scope>
    <source>
        <strain evidence="1 3">2789STDY5834939</strain>
    </source>
</reference>
<sequence>MVALYNEMMDAMLEIEARCGKHRRINRQFREPIDTLFLKARTFLTASEHLENLRTRANKQAFDSFLRDQGSDRMVLLRRITSGAGEQFVSLSKQYDLAAREAAALFVALSFRN</sequence>
<dbReference type="RefSeq" id="WP_006875661.1">
    <property type="nucleotide sequence ID" value="NZ_CABIWA010000007.1"/>
</dbReference>